<dbReference type="SUPFAM" id="SSF50998">
    <property type="entry name" value="Quinoprotein alcohol dehydrogenase-like"/>
    <property type="match status" value="1"/>
</dbReference>
<accession>A0A4V3BS96</accession>
<evidence type="ECO:0000313" key="3">
    <source>
        <dbReference type="Proteomes" id="UP000295493"/>
    </source>
</evidence>
<dbReference type="InterPro" id="IPR002372">
    <property type="entry name" value="PQQ_rpt_dom"/>
</dbReference>
<dbReference type="RefSeq" id="WP_133496870.1">
    <property type="nucleotide sequence ID" value="NZ_BMLU01000015.1"/>
</dbReference>
<evidence type="ECO:0000259" key="1">
    <source>
        <dbReference type="Pfam" id="PF13360"/>
    </source>
</evidence>
<dbReference type="Pfam" id="PF13360">
    <property type="entry name" value="PQQ_2"/>
    <property type="match status" value="1"/>
</dbReference>
<organism evidence="2 3">
    <name type="scientific">Stakelama pacifica</name>
    <dbReference type="NCBI Taxonomy" id="517720"/>
    <lineage>
        <taxon>Bacteria</taxon>
        <taxon>Pseudomonadati</taxon>
        <taxon>Pseudomonadota</taxon>
        <taxon>Alphaproteobacteria</taxon>
        <taxon>Sphingomonadales</taxon>
        <taxon>Sphingomonadaceae</taxon>
        <taxon>Stakelama</taxon>
    </lineage>
</organism>
<dbReference type="InterPro" id="IPR011047">
    <property type="entry name" value="Quinoprotein_ADH-like_sf"/>
</dbReference>
<dbReference type="EMBL" id="SNWD01000016">
    <property type="protein sequence ID" value="TDN78558.1"/>
    <property type="molecule type" value="Genomic_DNA"/>
</dbReference>
<gene>
    <name evidence="2" type="ORF">EV664_1161</name>
</gene>
<dbReference type="AlphaFoldDB" id="A0A4V3BS96"/>
<dbReference type="InterPro" id="IPR015943">
    <property type="entry name" value="WD40/YVTN_repeat-like_dom_sf"/>
</dbReference>
<evidence type="ECO:0000313" key="2">
    <source>
        <dbReference type="EMBL" id="TDN78558.1"/>
    </source>
</evidence>
<dbReference type="Gene3D" id="2.130.10.10">
    <property type="entry name" value="YVTN repeat-like/Quinoprotein amine dehydrogenase"/>
    <property type="match status" value="1"/>
</dbReference>
<dbReference type="PANTHER" id="PTHR34512">
    <property type="entry name" value="CELL SURFACE PROTEIN"/>
    <property type="match status" value="1"/>
</dbReference>
<feature type="domain" description="Pyrrolo-quinoline quinone repeat" evidence="1">
    <location>
        <begin position="10"/>
        <end position="101"/>
    </location>
</feature>
<keyword evidence="3" id="KW-1185">Reference proteome</keyword>
<comment type="caution">
    <text evidence="2">The sequence shown here is derived from an EMBL/GenBank/DDBJ whole genome shotgun (WGS) entry which is preliminary data.</text>
</comment>
<name>A0A4V3BS96_9SPHN</name>
<dbReference type="Proteomes" id="UP000295493">
    <property type="component" value="Unassembled WGS sequence"/>
</dbReference>
<dbReference type="OrthoDB" id="5290752at2"/>
<dbReference type="PANTHER" id="PTHR34512:SF30">
    <property type="entry name" value="OUTER MEMBRANE PROTEIN ASSEMBLY FACTOR BAMB"/>
    <property type="match status" value="1"/>
</dbReference>
<protein>
    <submittedName>
        <fullName evidence="2">Outer membrane protein assembly factor BamB</fullName>
    </submittedName>
</protein>
<proteinExistence type="predicted"/>
<sequence length="402" mass="42824">MTIKTGTARARIVWKIQIGSIQSRNTMIVQGGHLFLGTCGKRWNQRDKDDGVYCIDVKSGEVVWFTPTLSDVNEIVVVGRQIIAPTDSGDVFVIDSANGEIAEIYRADSPVFGEPLTFQAVGAWKAFFASHLGTFYYVESGSSILHTLGERGGGFRAGLMPIGSDGFVAVAENGDVLKGSLQTGKLLTHPIALAPDGEFAGGTSISSRPLVIGDKAYIGFARCTYDRNPAVFCVDLREESVVWAASNSDEKESFGNCRTTPVMVANKLVVASAYTDRLAFLSPDTGELIGGVKLGLNVFQQWSSPVQISPHHVAIGRVDGVCSIVDVVNEELVSSISLATPETERLGRVNLGKEYQEHNYGLYPGEPAPVGGICGTPSVSGSSLFVGTTAGTLARIDFSLAH</sequence>
<reference evidence="2 3" key="1">
    <citation type="submission" date="2019-03" db="EMBL/GenBank/DDBJ databases">
        <title>Genomic Encyclopedia of Type Strains, Phase IV (KMG-IV): sequencing the most valuable type-strain genomes for metagenomic binning, comparative biology and taxonomic classification.</title>
        <authorList>
            <person name="Goeker M."/>
        </authorList>
    </citation>
    <scope>NUCLEOTIDE SEQUENCE [LARGE SCALE GENOMIC DNA]</scope>
    <source>
        <strain evidence="2 3">DSM 25059</strain>
    </source>
</reference>